<evidence type="ECO:0000256" key="8">
    <source>
        <dbReference type="SAM" id="MobiDB-lite"/>
    </source>
</evidence>
<name>A0A8T2K3K4_9PIPI</name>
<protein>
    <submittedName>
        <fullName evidence="11">Uncharacterized protein</fullName>
    </submittedName>
</protein>
<keyword evidence="5" id="KW-0143">Chaperone</keyword>
<dbReference type="EMBL" id="JAACNH010000003">
    <property type="protein sequence ID" value="KAG8449957.1"/>
    <property type="molecule type" value="Genomic_DNA"/>
</dbReference>
<dbReference type="SUPFAM" id="SSF49493">
    <property type="entry name" value="HSP40/DnaJ peptide-binding domain"/>
    <property type="match status" value="2"/>
</dbReference>
<evidence type="ECO:0000259" key="10">
    <source>
        <dbReference type="PROSITE" id="PS51188"/>
    </source>
</evidence>
<dbReference type="GO" id="GO:0009408">
    <property type="term" value="P:response to heat"/>
    <property type="evidence" value="ECO:0007669"/>
    <property type="project" value="InterPro"/>
</dbReference>
<dbReference type="AlphaFoldDB" id="A0A8T2K3K4"/>
<dbReference type="InterPro" id="IPR036869">
    <property type="entry name" value="J_dom_sf"/>
</dbReference>
<dbReference type="Proteomes" id="UP000812440">
    <property type="component" value="Chromosome 8_10"/>
</dbReference>
<evidence type="ECO:0000256" key="3">
    <source>
        <dbReference type="ARBA" id="ARBA00022771"/>
    </source>
</evidence>
<feature type="region of interest" description="Disordered" evidence="8">
    <location>
        <begin position="378"/>
        <end position="409"/>
    </location>
</feature>
<keyword evidence="3 7" id="KW-0863">Zinc-finger</keyword>
<feature type="compositionally biased region" description="Basic and acidic residues" evidence="8">
    <location>
        <begin position="382"/>
        <end position="392"/>
    </location>
</feature>
<keyword evidence="6" id="KW-0636">Prenylation</keyword>
<comment type="caution">
    <text evidence="11">The sequence shown here is derived from an EMBL/GenBank/DDBJ whole genome shotgun (WGS) entry which is preliminary data.</text>
</comment>
<organism evidence="11 12">
    <name type="scientific">Hymenochirus boettgeri</name>
    <name type="common">Congo dwarf clawed frog</name>
    <dbReference type="NCBI Taxonomy" id="247094"/>
    <lineage>
        <taxon>Eukaryota</taxon>
        <taxon>Metazoa</taxon>
        <taxon>Chordata</taxon>
        <taxon>Craniata</taxon>
        <taxon>Vertebrata</taxon>
        <taxon>Euteleostomi</taxon>
        <taxon>Amphibia</taxon>
        <taxon>Batrachia</taxon>
        <taxon>Anura</taxon>
        <taxon>Pipoidea</taxon>
        <taxon>Pipidae</taxon>
        <taxon>Pipinae</taxon>
        <taxon>Hymenochirus</taxon>
    </lineage>
</organism>
<dbReference type="InterPro" id="IPR018253">
    <property type="entry name" value="DnaJ_domain_CS"/>
</dbReference>
<dbReference type="FunFam" id="2.10.230.10:FF:000001">
    <property type="entry name" value="DnaJ subfamily A member 2"/>
    <property type="match status" value="1"/>
</dbReference>
<dbReference type="FunFam" id="2.60.260.20:FF:000003">
    <property type="entry name" value="DnaJ subfamily A member 2"/>
    <property type="match status" value="1"/>
</dbReference>
<dbReference type="GO" id="GO:0008270">
    <property type="term" value="F:zinc ion binding"/>
    <property type="evidence" value="ECO:0007669"/>
    <property type="project" value="UniProtKB-KW"/>
</dbReference>
<keyword evidence="1 7" id="KW-0479">Metal-binding</keyword>
<dbReference type="Gene3D" id="2.10.230.10">
    <property type="entry name" value="Heat shock protein DnaJ, cysteine-rich domain"/>
    <property type="match status" value="1"/>
</dbReference>
<dbReference type="Pfam" id="PF00226">
    <property type="entry name" value="DnaJ"/>
    <property type="match status" value="1"/>
</dbReference>
<dbReference type="PROSITE" id="PS00636">
    <property type="entry name" value="DNAJ_1"/>
    <property type="match status" value="1"/>
</dbReference>
<evidence type="ECO:0000256" key="5">
    <source>
        <dbReference type="ARBA" id="ARBA00023186"/>
    </source>
</evidence>
<dbReference type="SUPFAM" id="SSF46565">
    <property type="entry name" value="Chaperone J-domain"/>
    <property type="match status" value="1"/>
</dbReference>
<keyword evidence="2" id="KW-0677">Repeat</keyword>
<dbReference type="CDD" id="cd10719">
    <property type="entry name" value="DnaJ_zf"/>
    <property type="match status" value="1"/>
</dbReference>
<dbReference type="InterPro" id="IPR001305">
    <property type="entry name" value="HSP_DnaJ_Cys-rich_dom"/>
</dbReference>
<dbReference type="HAMAP" id="MF_01152">
    <property type="entry name" value="DnaJ"/>
    <property type="match status" value="1"/>
</dbReference>
<feature type="zinc finger region" description="CR-type" evidence="7">
    <location>
        <begin position="133"/>
        <end position="217"/>
    </location>
</feature>
<feature type="compositionally biased region" description="Polar residues" evidence="8">
    <location>
        <begin position="399"/>
        <end position="409"/>
    </location>
</feature>
<proteinExistence type="inferred from homology"/>
<keyword evidence="6" id="KW-0449">Lipoprotein</keyword>
<dbReference type="InterPro" id="IPR002939">
    <property type="entry name" value="DnaJ_C"/>
</dbReference>
<evidence type="ECO:0000256" key="1">
    <source>
        <dbReference type="ARBA" id="ARBA00022723"/>
    </source>
</evidence>
<dbReference type="GO" id="GO:0051082">
    <property type="term" value="F:unfolded protein binding"/>
    <property type="evidence" value="ECO:0007669"/>
    <property type="project" value="InterPro"/>
</dbReference>
<evidence type="ECO:0000259" key="9">
    <source>
        <dbReference type="PROSITE" id="PS50076"/>
    </source>
</evidence>
<dbReference type="Pfam" id="PF00684">
    <property type="entry name" value="DnaJ_CXXCXGXG"/>
    <property type="match status" value="1"/>
</dbReference>
<feature type="domain" description="CR-type" evidence="10">
    <location>
        <begin position="133"/>
        <end position="217"/>
    </location>
</feature>
<evidence type="ECO:0000313" key="12">
    <source>
        <dbReference type="Proteomes" id="UP000812440"/>
    </source>
</evidence>
<dbReference type="InterPro" id="IPR044713">
    <property type="entry name" value="DNJA1/2-like"/>
</dbReference>
<dbReference type="GO" id="GO:0030544">
    <property type="term" value="F:Hsp70 protein binding"/>
    <property type="evidence" value="ECO:0007669"/>
    <property type="project" value="InterPro"/>
</dbReference>
<evidence type="ECO:0000256" key="2">
    <source>
        <dbReference type="ARBA" id="ARBA00022737"/>
    </source>
</evidence>
<sequence length="409" mass="45751">MTCRLDENMVKETGYYDLLGVRSSASCEEIKRAFRRLALKYHPDKNPNAGEKFKQISKAYEVLSDLSKRKLYDHGGEGALRGNSTGGRRVFNSPVNLFNIFFGGGSNNHRPADKRGKSVTYHLPVSFEDLYNGARRKLSLQKNVICVKCRGSGARPGSVTLCQKCHGSGMEVHVLGPIPGIIGEIRTNCSQCNGRGEYIQSQDHCPACEGRTMTREQKILSVHIDKGMKNGQKLIFHEEGDQAPGLHPGDVIIILAQKPHPVFQRRGHDLIMGMEVDIADALCGCKQTVKTLDGRTLLITSRTGEVIKPGDVKCIKGEGMPVYRDPHKKGNLFIQFQVKFPEPDWLSIDRLTELQNLFPSQAVPIITEDMEEVSLRAFNPQEDQKHSSRQEAYEEDTEQSWQPVQCQTS</sequence>
<dbReference type="InterPro" id="IPR008971">
    <property type="entry name" value="HSP40/DnaJ_pept-bd"/>
</dbReference>
<dbReference type="SUPFAM" id="SSF57938">
    <property type="entry name" value="DnaJ/Hsp40 cysteine-rich domain"/>
    <property type="match status" value="1"/>
</dbReference>
<evidence type="ECO:0000256" key="7">
    <source>
        <dbReference type="PROSITE-ProRule" id="PRU00546"/>
    </source>
</evidence>
<keyword evidence="4 7" id="KW-0862">Zinc</keyword>
<dbReference type="PROSITE" id="PS51188">
    <property type="entry name" value="ZF_CR"/>
    <property type="match status" value="1"/>
</dbReference>
<accession>A0A8T2K3K4</accession>
<dbReference type="Pfam" id="PF01556">
    <property type="entry name" value="DnaJ_C"/>
    <property type="match status" value="1"/>
</dbReference>
<dbReference type="GO" id="GO:0005524">
    <property type="term" value="F:ATP binding"/>
    <property type="evidence" value="ECO:0007669"/>
    <property type="project" value="InterPro"/>
</dbReference>
<dbReference type="SMART" id="SM00271">
    <property type="entry name" value="DnaJ"/>
    <property type="match status" value="1"/>
</dbReference>
<dbReference type="InterPro" id="IPR012724">
    <property type="entry name" value="DnaJ"/>
</dbReference>
<dbReference type="PRINTS" id="PR00625">
    <property type="entry name" value="JDOMAIN"/>
</dbReference>
<dbReference type="Gene3D" id="1.10.287.110">
    <property type="entry name" value="DnaJ domain"/>
    <property type="match status" value="1"/>
</dbReference>
<keyword evidence="12" id="KW-1185">Reference proteome</keyword>
<dbReference type="InterPro" id="IPR001623">
    <property type="entry name" value="DnaJ_domain"/>
</dbReference>
<dbReference type="GO" id="GO:0006457">
    <property type="term" value="P:protein folding"/>
    <property type="evidence" value="ECO:0007669"/>
    <property type="project" value="InterPro"/>
</dbReference>
<dbReference type="Gene3D" id="2.60.260.20">
    <property type="entry name" value="Urease metallochaperone UreE, N-terminal domain"/>
    <property type="match status" value="2"/>
</dbReference>
<reference evidence="11" key="1">
    <citation type="thesis" date="2020" institute="ProQuest LLC" country="789 East Eisenhower Parkway, Ann Arbor, MI, USA">
        <title>Comparative Genomics and Chromosome Evolution.</title>
        <authorList>
            <person name="Mudd A.B."/>
        </authorList>
    </citation>
    <scope>NUCLEOTIDE SEQUENCE</scope>
    <source>
        <strain evidence="11">Female2</strain>
        <tissue evidence="11">Blood</tissue>
    </source>
</reference>
<gene>
    <name evidence="11" type="ORF">GDO86_016588</name>
</gene>
<evidence type="ECO:0000313" key="11">
    <source>
        <dbReference type="EMBL" id="KAG8449957.1"/>
    </source>
</evidence>
<evidence type="ECO:0000256" key="4">
    <source>
        <dbReference type="ARBA" id="ARBA00022833"/>
    </source>
</evidence>
<dbReference type="OrthoDB" id="10250354at2759"/>
<feature type="domain" description="J" evidence="9">
    <location>
        <begin position="14"/>
        <end position="76"/>
    </location>
</feature>
<dbReference type="CDD" id="cd10747">
    <property type="entry name" value="DnaJ_C"/>
    <property type="match status" value="1"/>
</dbReference>
<dbReference type="PANTHER" id="PTHR43888">
    <property type="entry name" value="DNAJ-LIKE-2, ISOFORM A-RELATED"/>
    <property type="match status" value="1"/>
</dbReference>
<dbReference type="InterPro" id="IPR036410">
    <property type="entry name" value="HSP_DnaJ_Cys-rich_dom_sf"/>
</dbReference>
<evidence type="ECO:0000256" key="6">
    <source>
        <dbReference type="ARBA" id="ARBA00023289"/>
    </source>
</evidence>
<dbReference type="CDD" id="cd06257">
    <property type="entry name" value="DnaJ"/>
    <property type="match status" value="1"/>
</dbReference>
<dbReference type="PROSITE" id="PS50076">
    <property type="entry name" value="DNAJ_2"/>
    <property type="match status" value="1"/>
</dbReference>